<sequence length="77" mass="8670">MSGVSYKCPNLTECLHNSRLNKMQAMVLYFLNLGVKPEDIKVDGQPYQLGMPISFENDCITVSSCPFSHPDTNEERS</sequence>
<dbReference type="Proteomes" id="UP001576780">
    <property type="component" value="Unassembled WGS sequence"/>
</dbReference>
<evidence type="ECO:0000313" key="2">
    <source>
        <dbReference type="Proteomes" id="UP001576780"/>
    </source>
</evidence>
<dbReference type="EMBL" id="JBHFNT010000158">
    <property type="protein sequence ID" value="MFB2836523.1"/>
    <property type="molecule type" value="Genomic_DNA"/>
</dbReference>
<keyword evidence="2" id="KW-1185">Reference proteome</keyword>
<comment type="caution">
    <text evidence="1">The sequence shown here is derived from an EMBL/GenBank/DDBJ whole genome shotgun (WGS) entry which is preliminary data.</text>
</comment>
<reference evidence="1 2" key="1">
    <citation type="submission" date="2024-09" db="EMBL/GenBank/DDBJ databases">
        <title>Floridaenema gen nov. (Aerosakkonemataceae, Aerosakkonematales ord. nov., Cyanobacteria) from benthic tropical and subtropical fresh waters, with the description of four new species.</title>
        <authorList>
            <person name="Moretto J.A."/>
            <person name="Berthold D.E."/>
            <person name="Lefler F.W."/>
            <person name="Huang I.-S."/>
            <person name="Laughinghouse H. IV."/>
        </authorList>
    </citation>
    <scope>NUCLEOTIDE SEQUENCE [LARGE SCALE GENOMIC DNA]</scope>
    <source>
        <strain evidence="1 2">BLCC-F167</strain>
    </source>
</reference>
<evidence type="ECO:0000313" key="1">
    <source>
        <dbReference type="EMBL" id="MFB2836523.1"/>
    </source>
</evidence>
<gene>
    <name evidence="1" type="ORF">ACE1CA_18480</name>
</gene>
<accession>A0ABV4WPF2</accession>
<name>A0ABV4WPF2_9CYAN</name>
<organism evidence="1 2">
    <name type="scientific">Floridaenema evergladense BLCC-F167</name>
    <dbReference type="NCBI Taxonomy" id="3153639"/>
    <lineage>
        <taxon>Bacteria</taxon>
        <taxon>Bacillati</taxon>
        <taxon>Cyanobacteriota</taxon>
        <taxon>Cyanophyceae</taxon>
        <taxon>Oscillatoriophycideae</taxon>
        <taxon>Aerosakkonematales</taxon>
        <taxon>Aerosakkonemataceae</taxon>
        <taxon>Floridanema</taxon>
        <taxon>Floridanema evergladense</taxon>
    </lineage>
</organism>
<protein>
    <submittedName>
        <fullName evidence="1">Uncharacterized protein</fullName>
    </submittedName>
</protein>
<proteinExistence type="predicted"/>